<proteinExistence type="predicted"/>
<dbReference type="EMBL" id="JAMZIH010007668">
    <property type="protein sequence ID" value="KAJ1672896.1"/>
    <property type="molecule type" value="Genomic_DNA"/>
</dbReference>
<organism evidence="1 2">
    <name type="scientific">Spiromyces aspiralis</name>
    <dbReference type="NCBI Taxonomy" id="68401"/>
    <lineage>
        <taxon>Eukaryota</taxon>
        <taxon>Fungi</taxon>
        <taxon>Fungi incertae sedis</taxon>
        <taxon>Zoopagomycota</taxon>
        <taxon>Kickxellomycotina</taxon>
        <taxon>Kickxellomycetes</taxon>
        <taxon>Kickxellales</taxon>
        <taxon>Kickxellaceae</taxon>
        <taxon>Spiromyces</taxon>
    </lineage>
</organism>
<gene>
    <name evidence="1" type="ORF">EV182_006274</name>
</gene>
<keyword evidence="2" id="KW-1185">Reference proteome</keyword>
<sequence>MRSQVLLPLLLSLAALLIRAHQPPPEPDQPATDPLIAISNPNLKAALEASSEYLDHTKNIPPYFREAGYSYFMVKFLATPFSDEQVRLFARDAGLEPVGPLGELPNHYVFRLRSSHLGRRAAADARVVAADILELHRRAHGIARVTVPAP</sequence>
<feature type="non-terminal residue" evidence="1">
    <location>
        <position position="150"/>
    </location>
</feature>
<evidence type="ECO:0000313" key="1">
    <source>
        <dbReference type="EMBL" id="KAJ1672896.1"/>
    </source>
</evidence>
<comment type="caution">
    <text evidence="1">The sequence shown here is derived from an EMBL/GenBank/DDBJ whole genome shotgun (WGS) entry which is preliminary data.</text>
</comment>
<name>A0ACC1HC27_9FUNG</name>
<dbReference type="Proteomes" id="UP001145114">
    <property type="component" value="Unassembled WGS sequence"/>
</dbReference>
<reference evidence="1" key="1">
    <citation type="submission" date="2022-06" db="EMBL/GenBank/DDBJ databases">
        <title>Phylogenomic reconstructions and comparative analyses of Kickxellomycotina fungi.</title>
        <authorList>
            <person name="Reynolds N.K."/>
            <person name="Stajich J.E."/>
            <person name="Barry K."/>
            <person name="Grigoriev I.V."/>
            <person name="Crous P."/>
            <person name="Smith M.E."/>
        </authorList>
    </citation>
    <scope>NUCLEOTIDE SEQUENCE</scope>
    <source>
        <strain evidence="1">RSA 2271</strain>
    </source>
</reference>
<evidence type="ECO:0000313" key="2">
    <source>
        <dbReference type="Proteomes" id="UP001145114"/>
    </source>
</evidence>
<protein>
    <submittedName>
        <fullName evidence="1">Uncharacterized protein</fullName>
    </submittedName>
</protein>
<accession>A0ACC1HC27</accession>